<organism evidence="1 2">
    <name type="scientific">Kolteria novifilia</name>
    <dbReference type="NCBI Taxonomy" id="2527975"/>
    <lineage>
        <taxon>Bacteria</taxon>
        <taxon>Pseudomonadati</taxon>
        <taxon>Planctomycetota</taxon>
        <taxon>Planctomycetia</taxon>
        <taxon>Kolteriales</taxon>
        <taxon>Kolteriaceae</taxon>
        <taxon>Kolteria</taxon>
    </lineage>
</organism>
<dbReference type="Proteomes" id="UP000317093">
    <property type="component" value="Chromosome"/>
</dbReference>
<evidence type="ECO:0000313" key="2">
    <source>
        <dbReference type="Proteomes" id="UP000317093"/>
    </source>
</evidence>
<sequence length="88" mass="9936">MENGGSNNGPRCVRRLSPAHLYDREIDVEALKSRYACKFRTTHELALDLCRQFMSRFRVLGSLTRIVVVFDGAYAAKALVRPSFSSGR</sequence>
<protein>
    <recommendedName>
        <fullName evidence="3">Transposase IS701-like DDE domain-containing protein</fullName>
    </recommendedName>
</protein>
<dbReference type="EMBL" id="CP036279">
    <property type="protein sequence ID" value="QDU62648.1"/>
    <property type="molecule type" value="Genomic_DNA"/>
</dbReference>
<evidence type="ECO:0008006" key="3">
    <source>
        <dbReference type="Google" id="ProtNLM"/>
    </source>
</evidence>
<proteinExistence type="predicted"/>
<keyword evidence="2" id="KW-1185">Reference proteome</keyword>
<reference evidence="1 2" key="1">
    <citation type="submission" date="2019-02" db="EMBL/GenBank/DDBJ databases">
        <title>Deep-cultivation of Planctomycetes and their phenomic and genomic characterization uncovers novel biology.</title>
        <authorList>
            <person name="Wiegand S."/>
            <person name="Jogler M."/>
            <person name="Boedeker C."/>
            <person name="Pinto D."/>
            <person name="Vollmers J."/>
            <person name="Rivas-Marin E."/>
            <person name="Kohn T."/>
            <person name="Peeters S.H."/>
            <person name="Heuer A."/>
            <person name="Rast P."/>
            <person name="Oberbeckmann S."/>
            <person name="Bunk B."/>
            <person name="Jeske O."/>
            <person name="Meyerdierks A."/>
            <person name="Storesund J.E."/>
            <person name="Kallscheuer N."/>
            <person name="Luecker S."/>
            <person name="Lage O.M."/>
            <person name="Pohl T."/>
            <person name="Merkel B.J."/>
            <person name="Hornburger P."/>
            <person name="Mueller R.-W."/>
            <person name="Bruemmer F."/>
            <person name="Labrenz M."/>
            <person name="Spormann A.M."/>
            <person name="Op den Camp H."/>
            <person name="Overmann J."/>
            <person name="Amann R."/>
            <person name="Jetten M.S.M."/>
            <person name="Mascher T."/>
            <person name="Medema M.H."/>
            <person name="Devos D.P."/>
            <person name="Kaster A.-K."/>
            <person name="Ovreas L."/>
            <person name="Rohde M."/>
            <person name="Galperin M.Y."/>
            <person name="Jogler C."/>
        </authorList>
    </citation>
    <scope>NUCLEOTIDE SEQUENCE [LARGE SCALE GENOMIC DNA]</scope>
    <source>
        <strain evidence="1 2">Pan216</strain>
    </source>
</reference>
<gene>
    <name evidence="1" type="ORF">Pan216_35150</name>
</gene>
<dbReference type="KEGG" id="knv:Pan216_35150"/>
<name>A0A518B6P3_9BACT</name>
<evidence type="ECO:0000313" key="1">
    <source>
        <dbReference type="EMBL" id="QDU62648.1"/>
    </source>
</evidence>
<dbReference type="AlphaFoldDB" id="A0A518B6P3"/>
<accession>A0A518B6P3</accession>